<keyword evidence="2" id="KW-1185">Reference proteome</keyword>
<evidence type="ECO:0000313" key="1">
    <source>
        <dbReference type="EMBL" id="MDU0203983.1"/>
    </source>
</evidence>
<dbReference type="EMBL" id="JAWCUD010000009">
    <property type="protein sequence ID" value="MDU0203983.1"/>
    <property type="molecule type" value="Genomic_DNA"/>
</dbReference>
<name>A0ABU3RI80_9BACL</name>
<organism evidence="1 2">
    <name type="scientific">Paenibacillus violae</name>
    <dbReference type="NCBI Taxonomy" id="3077234"/>
    <lineage>
        <taxon>Bacteria</taxon>
        <taxon>Bacillati</taxon>
        <taxon>Bacillota</taxon>
        <taxon>Bacilli</taxon>
        <taxon>Bacillales</taxon>
        <taxon>Paenibacillaceae</taxon>
        <taxon>Paenibacillus</taxon>
    </lineage>
</organism>
<reference evidence="1 2" key="1">
    <citation type="submission" date="2023-10" db="EMBL/GenBank/DDBJ databases">
        <title>Paenibacillus strain PFR10 Genome sequencing and assembly.</title>
        <authorList>
            <person name="Kim I."/>
        </authorList>
    </citation>
    <scope>NUCLEOTIDE SEQUENCE [LARGE SCALE GENOMIC DNA]</scope>
    <source>
        <strain evidence="1 2">PFR10</strain>
    </source>
</reference>
<proteinExistence type="predicted"/>
<accession>A0ABU3RI80</accession>
<comment type="caution">
    <text evidence="1">The sequence shown here is derived from an EMBL/GenBank/DDBJ whole genome shotgun (WGS) entry which is preliminary data.</text>
</comment>
<gene>
    <name evidence="1" type="ORF">RQP52_23130</name>
</gene>
<sequence length="159" mass="18953">MQTNKYLWNDEDFDNMSWHDCKVYGIGFDNENYKLIFDIDYILEWVKPEKDNIYFKFWVAPSTLVFENVYDLDINLSIFGGFEIDKVFRSEPKEPRNKEYINRNIEWSWYISSNQGDITFKSVGYTQFIRRKPILTGEQSLGLTARGGISFNEESYTKL</sequence>
<evidence type="ECO:0000313" key="2">
    <source>
        <dbReference type="Proteomes" id="UP001260980"/>
    </source>
</evidence>
<protein>
    <submittedName>
        <fullName evidence="1">Uncharacterized protein</fullName>
    </submittedName>
</protein>
<dbReference type="RefSeq" id="WP_315954047.1">
    <property type="nucleotide sequence ID" value="NZ_JAWCUD010000009.1"/>
</dbReference>
<dbReference type="Proteomes" id="UP001260980">
    <property type="component" value="Unassembled WGS sequence"/>
</dbReference>